<dbReference type="GO" id="GO:0005524">
    <property type="term" value="F:ATP binding"/>
    <property type="evidence" value="ECO:0007669"/>
    <property type="project" value="UniProtKB-KW"/>
</dbReference>
<sequence>MKPQLKVGLEIHTQLQTLSKLFASSPNPTSNLNLPANTTTAFFDVSLPGTQPRLNPECVLNSLKLACSLNCNIPPVSSFDRKHYFYGDQPLGYQITQHYQPIARNGSITLLQKHHLKIKRDLTVRIQQLQLEQDTGRSIYHAVDSDISNIDFNRANIPLVEMVTLPDFQDVEEVRAFLQTYIKLVQDLQVCTGDLETGALRVDVNINVTGHERVEIKNLPTISAIVNAIRYEAKRQTKAVLDAGATAVAAGIETRGWDGRRTYHLRNKESAVDYRYVPDMELPKVKLDVDSLVPQIQALLPQPISERLDILMSSPKDGGHSLTLRDARILVNNDALLQFYTECWNNISDDKVRLKLINWLVHELLGTLTKSEVEFSPSLISSDCFTDLIVSVESGGVTKPNGKLLLLHLVNNREDQQKKVLEIAKEFGMLASKTADAQVSSDVENVVNEIIAANTKVVDEIQNKGKVKKVNFLIGLCMRQTGGNVQPQVFEEKIKQVLGLNEH</sequence>
<evidence type="ECO:0000256" key="4">
    <source>
        <dbReference type="ARBA" id="ARBA00022840"/>
    </source>
</evidence>
<comment type="subcellular location">
    <subcellularLocation>
        <location evidence="8">Mitochondrion</location>
    </subcellularLocation>
</comment>
<dbReference type="Proteomes" id="UP000094455">
    <property type="component" value="Unassembled WGS sequence"/>
</dbReference>
<dbReference type="Pfam" id="PF02934">
    <property type="entry name" value="GatB_N"/>
    <property type="match status" value="1"/>
</dbReference>
<dbReference type="SMART" id="SM00845">
    <property type="entry name" value="GatB_Yqey"/>
    <property type="match status" value="1"/>
</dbReference>
<reference evidence="10 11" key="1">
    <citation type="journal article" date="2016" name="Proc. Natl. Acad. Sci. U.S.A.">
        <title>Comparative genomics of biotechnologically important yeasts.</title>
        <authorList>
            <person name="Riley R."/>
            <person name="Haridas S."/>
            <person name="Wolfe K.H."/>
            <person name="Lopes M.R."/>
            <person name="Hittinger C.T."/>
            <person name="Goeker M."/>
            <person name="Salamov A.A."/>
            <person name="Wisecaver J.H."/>
            <person name="Long T.M."/>
            <person name="Calvey C.H."/>
            <person name="Aerts A.L."/>
            <person name="Barry K.W."/>
            <person name="Choi C."/>
            <person name="Clum A."/>
            <person name="Coughlan A.Y."/>
            <person name="Deshpande S."/>
            <person name="Douglass A.P."/>
            <person name="Hanson S.J."/>
            <person name="Klenk H.-P."/>
            <person name="LaButti K.M."/>
            <person name="Lapidus A."/>
            <person name="Lindquist E.A."/>
            <person name="Lipzen A.M."/>
            <person name="Meier-Kolthoff J.P."/>
            <person name="Ohm R.A."/>
            <person name="Otillar R.P."/>
            <person name="Pangilinan J.L."/>
            <person name="Peng Y."/>
            <person name="Rokas A."/>
            <person name="Rosa C.A."/>
            <person name="Scheuner C."/>
            <person name="Sibirny A.A."/>
            <person name="Slot J.C."/>
            <person name="Stielow J.B."/>
            <person name="Sun H."/>
            <person name="Kurtzman C.P."/>
            <person name="Blackwell M."/>
            <person name="Grigoriev I.V."/>
            <person name="Jeffries T.W."/>
        </authorList>
    </citation>
    <scope>NUCLEOTIDE SEQUENCE [LARGE SCALE GENOMIC DNA]</scope>
    <source>
        <strain evidence="10 11">NRRL Y-2026</strain>
    </source>
</reference>
<dbReference type="NCBIfam" id="TIGR00133">
    <property type="entry name" value="gatB"/>
    <property type="match status" value="1"/>
</dbReference>
<keyword evidence="3 8" id="KW-0547">Nucleotide-binding</keyword>
<keyword evidence="6 8" id="KW-0496">Mitochondrion</keyword>
<organism evidence="10 11">
    <name type="scientific">Pichia membranifaciens NRRL Y-2026</name>
    <dbReference type="NCBI Taxonomy" id="763406"/>
    <lineage>
        <taxon>Eukaryota</taxon>
        <taxon>Fungi</taxon>
        <taxon>Dikarya</taxon>
        <taxon>Ascomycota</taxon>
        <taxon>Saccharomycotina</taxon>
        <taxon>Pichiomycetes</taxon>
        <taxon>Pichiales</taxon>
        <taxon>Pichiaceae</taxon>
        <taxon>Pichia</taxon>
    </lineage>
</organism>
<keyword evidence="5 8" id="KW-0648">Protein biosynthesis</keyword>
<evidence type="ECO:0000256" key="2">
    <source>
        <dbReference type="ARBA" id="ARBA00022598"/>
    </source>
</evidence>
<dbReference type="GO" id="GO:0032543">
    <property type="term" value="P:mitochondrial translation"/>
    <property type="evidence" value="ECO:0007669"/>
    <property type="project" value="UniProtKB-UniRule"/>
</dbReference>
<dbReference type="EC" id="6.3.5.-" evidence="8"/>
<evidence type="ECO:0000313" key="11">
    <source>
        <dbReference type="Proteomes" id="UP000094455"/>
    </source>
</evidence>
<comment type="similarity">
    <text evidence="1 8">Belongs to the GatB/GatE family. GatB subfamily.</text>
</comment>
<dbReference type="InterPro" id="IPR014746">
    <property type="entry name" value="Gln_synth/guanido_kin_cat_dom"/>
</dbReference>
<evidence type="ECO:0000256" key="7">
    <source>
        <dbReference type="ARBA" id="ARBA00047913"/>
    </source>
</evidence>
<dbReference type="GO" id="GO:0030956">
    <property type="term" value="C:glutamyl-tRNA(Gln) amidotransferase complex"/>
    <property type="evidence" value="ECO:0007669"/>
    <property type="project" value="UniProtKB-UniRule"/>
</dbReference>
<dbReference type="GO" id="GO:0005739">
    <property type="term" value="C:mitochondrion"/>
    <property type="evidence" value="ECO:0007669"/>
    <property type="project" value="UniProtKB-SubCell"/>
</dbReference>
<dbReference type="InterPro" id="IPR023168">
    <property type="entry name" value="GatB_Yqey_C_2"/>
</dbReference>
<proteinExistence type="inferred from homology"/>
<dbReference type="SUPFAM" id="SSF55931">
    <property type="entry name" value="Glutamine synthetase/guanido kinase"/>
    <property type="match status" value="1"/>
</dbReference>
<feature type="domain" description="Asn/Gln amidotransferase" evidence="9">
    <location>
        <begin position="338"/>
        <end position="498"/>
    </location>
</feature>
<dbReference type="RefSeq" id="XP_019017126.1">
    <property type="nucleotide sequence ID" value="XM_019164496.1"/>
</dbReference>
<evidence type="ECO:0000259" key="9">
    <source>
        <dbReference type="SMART" id="SM00845"/>
    </source>
</evidence>
<dbReference type="EMBL" id="KV454004">
    <property type="protein sequence ID" value="ODQ46013.1"/>
    <property type="molecule type" value="Genomic_DNA"/>
</dbReference>
<evidence type="ECO:0000256" key="1">
    <source>
        <dbReference type="ARBA" id="ARBA00005306"/>
    </source>
</evidence>
<comment type="subunit">
    <text evidence="8">Subunit of the heterotrimeric GatFAB amidotransferase (AdT) complex, composed of A, B and F subunits.</text>
</comment>
<dbReference type="InterPro" id="IPR018027">
    <property type="entry name" value="Asn/Gln_amidotransferase"/>
</dbReference>
<dbReference type="PANTHER" id="PTHR11659:SF0">
    <property type="entry name" value="GLUTAMYL-TRNA(GLN) AMIDOTRANSFERASE SUBUNIT B, MITOCHONDRIAL"/>
    <property type="match status" value="1"/>
</dbReference>
<dbReference type="HAMAP" id="MF_00121">
    <property type="entry name" value="GatB"/>
    <property type="match status" value="1"/>
</dbReference>
<dbReference type="Pfam" id="PF02637">
    <property type="entry name" value="GatB_Yqey"/>
    <property type="match status" value="1"/>
</dbReference>
<evidence type="ECO:0000256" key="5">
    <source>
        <dbReference type="ARBA" id="ARBA00022917"/>
    </source>
</evidence>
<gene>
    <name evidence="8" type="primary">PET112</name>
    <name evidence="10" type="ORF">PICMEDRAFT_73489</name>
</gene>
<keyword evidence="2 8" id="KW-0436">Ligase</keyword>
<dbReference type="PROSITE" id="PS01234">
    <property type="entry name" value="GATB"/>
    <property type="match status" value="1"/>
</dbReference>
<dbReference type="Gene3D" id="1.10.10.410">
    <property type="match status" value="1"/>
</dbReference>
<dbReference type="OrthoDB" id="1722066at2759"/>
<dbReference type="SUPFAM" id="SSF89095">
    <property type="entry name" value="GatB/YqeY motif"/>
    <property type="match status" value="1"/>
</dbReference>
<keyword evidence="11" id="KW-1185">Reference proteome</keyword>
<evidence type="ECO:0000313" key="10">
    <source>
        <dbReference type="EMBL" id="ODQ46013.1"/>
    </source>
</evidence>
<dbReference type="GO" id="GO:0050567">
    <property type="term" value="F:glutaminyl-tRNA synthase (glutamine-hydrolyzing) activity"/>
    <property type="evidence" value="ECO:0007669"/>
    <property type="project" value="UniProtKB-UniRule"/>
</dbReference>
<dbReference type="InterPro" id="IPR017958">
    <property type="entry name" value="Gln-tRNA_amidoTrfase_suB_CS"/>
</dbReference>
<accession>A0A1E3NL08</accession>
<dbReference type="InterPro" id="IPR006075">
    <property type="entry name" value="Asn/Gln-tRNA_Trfase_suB/E_cat"/>
</dbReference>
<dbReference type="GeneID" id="30181183"/>
<dbReference type="AlphaFoldDB" id="A0A1E3NL08"/>
<evidence type="ECO:0000256" key="3">
    <source>
        <dbReference type="ARBA" id="ARBA00022741"/>
    </source>
</evidence>
<dbReference type="STRING" id="763406.A0A1E3NL08"/>
<comment type="function">
    <text evidence="8">Allows the formation of correctly charged Gln-tRNA(Gln) through the transamidation of misacylated Glu-tRNA(Gln) in the mitochondria. The reaction takes place in the presence of glutamine and ATP through an activated gamma-phospho-Glu-tRNA(Gln).</text>
</comment>
<evidence type="ECO:0000256" key="6">
    <source>
        <dbReference type="ARBA" id="ARBA00023128"/>
    </source>
</evidence>
<dbReference type="PANTHER" id="PTHR11659">
    <property type="entry name" value="GLUTAMYL-TRNA GLN AMIDOTRANSFERASE SUBUNIT B MITOCHONDRIAL AND PROKARYOTIC PET112-RELATED"/>
    <property type="match status" value="1"/>
</dbReference>
<evidence type="ECO:0000256" key="8">
    <source>
        <dbReference type="HAMAP-Rule" id="MF_03147"/>
    </source>
</evidence>
<dbReference type="GO" id="GO:0070681">
    <property type="term" value="P:glutaminyl-tRNAGln biosynthesis via transamidation"/>
    <property type="evidence" value="ECO:0007669"/>
    <property type="project" value="UniProtKB-UniRule"/>
</dbReference>
<dbReference type="InterPro" id="IPR003789">
    <property type="entry name" value="Asn/Gln_tRNA_amidoTrase-B-like"/>
</dbReference>
<keyword evidence="4 8" id="KW-0067">ATP-binding</keyword>
<dbReference type="InterPro" id="IPR004413">
    <property type="entry name" value="GatB"/>
</dbReference>
<dbReference type="NCBIfam" id="NF004012">
    <property type="entry name" value="PRK05477.1-2"/>
    <property type="match status" value="1"/>
</dbReference>
<dbReference type="InterPro" id="IPR017959">
    <property type="entry name" value="Asn/Gln-tRNA_amidoTrfase_suB/E"/>
</dbReference>
<protein>
    <recommendedName>
        <fullName evidence="8">Glutamyl-tRNA(Gln) amidotransferase subunit B, mitochondrial</fullName>
        <shortName evidence="8">Glu-AdT subunit B</shortName>
        <ecNumber evidence="8">6.3.5.-</ecNumber>
    </recommendedName>
</protein>
<name>A0A1E3NL08_9ASCO</name>
<comment type="catalytic activity">
    <reaction evidence="7 8">
        <text>L-glutamyl-tRNA(Gln) + L-glutamine + ATP + H2O = L-glutaminyl-tRNA(Gln) + L-glutamate + ADP + phosphate + H(+)</text>
        <dbReference type="Rhea" id="RHEA:17521"/>
        <dbReference type="Rhea" id="RHEA-COMP:9681"/>
        <dbReference type="Rhea" id="RHEA-COMP:9684"/>
        <dbReference type="ChEBI" id="CHEBI:15377"/>
        <dbReference type="ChEBI" id="CHEBI:15378"/>
        <dbReference type="ChEBI" id="CHEBI:29985"/>
        <dbReference type="ChEBI" id="CHEBI:30616"/>
        <dbReference type="ChEBI" id="CHEBI:43474"/>
        <dbReference type="ChEBI" id="CHEBI:58359"/>
        <dbReference type="ChEBI" id="CHEBI:78520"/>
        <dbReference type="ChEBI" id="CHEBI:78521"/>
        <dbReference type="ChEBI" id="CHEBI:456216"/>
    </reaction>
</comment>